<dbReference type="AlphaFoldDB" id="A0A4Z0H3U3"/>
<dbReference type="Proteomes" id="UP000297982">
    <property type="component" value="Unassembled WGS sequence"/>
</dbReference>
<evidence type="ECO:0000313" key="2">
    <source>
        <dbReference type="Proteomes" id="UP000297982"/>
    </source>
</evidence>
<keyword evidence="2" id="KW-1185">Reference proteome</keyword>
<protein>
    <submittedName>
        <fullName evidence="1">Uncharacterized protein</fullName>
    </submittedName>
</protein>
<name>A0A4Z0H3U3_9BACI</name>
<sequence length="71" mass="7934">MKFVEKESNGQITSASQGWWKPDSQSVCEPDFGEAFSERLVGKGRGCFPVINVEWLTSAIRVVPRVDLVSF</sequence>
<accession>A0A4Z0H3U3</accession>
<reference evidence="1 2" key="1">
    <citation type="journal article" date="2003" name="Int. J. Syst. Evol. Microbiol.">
        <title>Halobacillus salinus sp. nov., isolated from a salt lake on the coast of the East Sea in Korea.</title>
        <authorList>
            <person name="Yoon J.H."/>
            <person name="Kang K.H."/>
            <person name="Park Y.H."/>
        </authorList>
    </citation>
    <scope>NUCLEOTIDE SEQUENCE [LARGE SCALE GENOMIC DNA]</scope>
    <source>
        <strain evidence="1 2">HSL-3</strain>
    </source>
</reference>
<dbReference type="EMBL" id="SRJC01000001">
    <property type="protein sequence ID" value="TGB03875.1"/>
    <property type="molecule type" value="Genomic_DNA"/>
</dbReference>
<comment type="caution">
    <text evidence="1">The sequence shown here is derived from an EMBL/GenBank/DDBJ whole genome shotgun (WGS) entry which is preliminary data.</text>
</comment>
<gene>
    <name evidence="1" type="ORF">E4663_02385</name>
</gene>
<proteinExistence type="predicted"/>
<evidence type="ECO:0000313" key="1">
    <source>
        <dbReference type="EMBL" id="TGB03875.1"/>
    </source>
</evidence>
<organism evidence="1 2">
    <name type="scientific">Halobacillus salinus</name>
    <dbReference type="NCBI Taxonomy" id="192814"/>
    <lineage>
        <taxon>Bacteria</taxon>
        <taxon>Bacillati</taxon>
        <taxon>Bacillota</taxon>
        <taxon>Bacilli</taxon>
        <taxon>Bacillales</taxon>
        <taxon>Bacillaceae</taxon>
        <taxon>Halobacillus</taxon>
    </lineage>
</organism>